<dbReference type="InterPro" id="IPR051531">
    <property type="entry name" value="N-acetyltransferase"/>
</dbReference>
<reference evidence="2" key="2">
    <citation type="submission" date="2020-09" db="EMBL/GenBank/DDBJ databases">
        <authorList>
            <person name="Sun Q."/>
            <person name="Zhou Y."/>
        </authorList>
    </citation>
    <scope>NUCLEOTIDE SEQUENCE</scope>
    <source>
        <strain evidence="2">CGMCC 1.15330</strain>
    </source>
</reference>
<dbReference type="GO" id="GO:0016747">
    <property type="term" value="F:acyltransferase activity, transferring groups other than amino-acyl groups"/>
    <property type="evidence" value="ECO:0007669"/>
    <property type="project" value="InterPro"/>
</dbReference>
<evidence type="ECO:0000259" key="1">
    <source>
        <dbReference type="PROSITE" id="PS51186"/>
    </source>
</evidence>
<evidence type="ECO:0000313" key="2">
    <source>
        <dbReference type="EMBL" id="GGB38989.1"/>
    </source>
</evidence>
<dbReference type="RefSeq" id="WP_188659635.1">
    <property type="nucleotide sequence ID" value="NZ_BMIH01000004.1"/>
</dbReference>
<dbReference type="AlphaFoldDB" id="A0A916WXU6"/>
<dbReference type="InterPro" id="IPR000182">
    <property type="entry name" value="GNAT_dom"/>
</dbReference>
<dbReference type="Gene3D" id="3.40.630.30">
    <property type="match status" value="1"/>
</dbReference>
<reference evidence="2" key="1">
    <citation type="journal article" date="2014" name="Int. J. Syst. Evol. Microbiol.">
        <title>Complete genome sequence of Corynebacterium casei LMG S-19264T (=DSM 44701T), isolated from a smear-ripened cheese.</title>
        <authorList>
            <consortium name="US DOE Joint Genome Institute (JGI-PGF)"/>
            <person name="Walter F."/>
            <person name="Albersmeier A."/>
            <person name="Kalinowski J."/>
            <person name="Ruckert C."/>
        </authorList>
    </citation>
    <scope>NUCLEOTIDE SEQUENCE</scope>
    <source>
        <strain evidence="2">CGMCC 1.15330</strain>
    </source>
</reference>
<evidence type="ECO:0000313" key="3">
    <source>
        <dbReference type="Proteomes" id="UP000623067"/>
    </source>
</evidence>
<dbReference type="PANTHER" id="PTHR43792">
    <property type="entry name" value="GNAT FAMILY, PUTATIVE (AFU_ORTHOLOGUE AFUA_3G00765)-RELATED-RELATED"/>
    <property type="match status" value="1"/>
</dbReference>
<keyword evidence="3" id="KW-1185">Reference proteome</keyword>
<dbReference type="InterPro" id="IPR016181">
    <property type="entry name" value="Acyl_CoA_acyltransferase"/>
</dbReference>
<protein>
    <submittedName>
        <fullName evidence="2">N-acetyltransferase</fullName>
    </submittedName>
</protein>
<sequence length="170" mass="18862">MAPTLRTDRLILSAHRPEDLDSLVAIWSDPAVYRHIGGKPRTREEVWLQLLRHTGQWTLFGRGLWVVRDAATGDLLGEAGLMDTRRDFSFSLPDRPEAAWILGPAAHGRGLAREAMGAVHDWAAAQGMTRTFCIIGAENAASIRLAGRLGYEHEAEGQYHERPTVVMLRG</sequence>
<gene>
    <name evidence="2" type="ORF">GCM10011380_30570</name>
</gene>
<dbReference type="Proteomes" id="UP000623067">
    <property type="component" value="Unassembled WGS sequence"/>
</dbReference>
<comment type="caution">
    <text evidence="2">The sequence shown here is derived from an EMBL/GenBank/DDBJ whole genome shotgun (WGS) entry which is preliminary data.</text>
</comment>
<dbReference type="Pfam" id="PF13302">
    <property type="entry name" value="Acetyltransf_3"/>
    <property type="match status" value="1"/>
</dbReference>
<name>A0A916WXU6_9SPHN</name>
<proteinExistence type="predicted"/>
<feature type="domain" description="N-acetyltransferase" evidence="1">
    <location>
        <begin position="10"/>
        <end position="170"/>
    </location>
</feature>
<dbReference type="SUPFAM" id="SSF55729">
    <property type="entry name" value="Acyl-CoA N-acyltransferases (Nat)"/>
    <property type="match status" value="1"/>
</dbReference>
<dbReference type="PANTHER" id="PTHR43792:SF16">
    <property type="entry name" value="N-ACETYLTRANSFERASE DOMAIN-CONTAINING PROTEIN"/>
    <property type="match status" value="1"/>
</dbReference>
<organism evidence="2 3">
    <name type="scientific">Sphingomonas metalli</name>
    <dbReference type="NCBI Taxonomy" id="1779358"/>
    <lineage>
        <taxon>Bacteria</taxon>
        <taxon>Pseudomonadati</taxon>
        <taxon>Pseudomonadota</taxon>
        <taxon>Alphaproteobacteria</taxon>
        <taxon>Sphingomonadales</taxon>
        <taxon>Sphingomonadaceae</taxon>
        <taxon>Sphingomonas</taxon>
    </lineage>
</organism>
<dbReference type="EMBL" id="BMIH01000004">
    <property type="protein sequence ID" value="GGB38989.1"/>
    <property type="molecule type" value="Genomic_DNA"/>
</dbReference>
<accession>A0A916WXU6</accession>
<dbReference type="PROSITE" id="PS51186">
    <property type="entry name" value="GNAT"/>
    <property type="match status" value="1"/>
</dbReference>